<reference evidence="1" key="1">
    <citation type="journal article" date="2014" name="Front. Microbiol.">
        <title>High frequency of phylogenetically diverse reductive dehalogenase-homologous genes in deep subseafloor sedimentary metagenomes.</title>
        <authorList>
            <person name="Kawai M."/>
            <person name="Futagami T."/>
            <person name="Toyoda A."/>
            <person name="Takaki Y."/>
            <person name="Nishi S."/>
            <person name="Hori S."/>
            <person name="Arai W."/>
            <person name="Tsubouchi T."/>
            <person name="Morono Y."/>
            <person name="Uchiyama I."/>
            <person name="Ito T."/>
            <person name="Fujiyama A."/>
            <person name="Inagaki F."/>
            <person name="Takami H."/>
        </authorList>
    </citation>
    <scope>NUCLEOTIDE SEQUENCE</scope>
    <source>
        <strain evidence="1">Expedition CK06-06</strain>
    </source>
</reference>
<name>X1BY29_9ZZZZ</name>
<dbReference type="SUPFAM" id="SSF53383">
    <property type="entry name" value="PLP-dependent transferases"/>
    <property type="match status" value="1"/>
</dbReference>
<gene>
    <name evidence="1" type="ORF">S01H4_24993</name>
</gene>
<dbReference type="Gene3D" id="3.90.1150.10">
    <property type="entry name" value="Aspartate Aminotransferase, domain 1"/>
    <property type="match status" value="1"/>
</dbReference>
<organism evidence="1">
    <name type="scientific">marine sediment metagenome</name>
    <dbReference type="NCBI Taxonomy" id="412755"/>
    <lineage>
        <taxon>unclassified sequences</taxon>
        <taxon>metagenomes</taxon>
        <taxon>ecological metagenomes</taxon>
    </lineage>
</organism>
<dbReference type="PANTHER" id="PTHR32325">
    <property type="entry name" value="BETA-ELIMINATING LYASE-LIKE PROTEIN-RELATED"/>
    <property type="match status" value="1"/>
</dbReference>
<proteinExistence type="predicted"/>
<accession>X1BY29</accession>
<feature type="non-terminal residue" evidence="1">
    <location>
        <position position="1"/>
    </location>
</feature>
<comment type="caution">
    <text evidence="1">The sequence shown here is derived from an EMBL/GenBank/DDBJ whole genome shotgun (WGS) entry which is preliminary data.</text>
</comment>
<dbReference type="InterPro" id="IPR015422">
    <property type="entry name" value="PyrdxlP-dep_Trfase_small"/>
</dbReference>
<dbReference type="EMBL" id="BART01011834">
    <property type="protein sequence ID" value="GAG89098.1"/>
    <property type="molecule type" value="Genomic_DNA"/>
</dbReference>
<protein>
    <submittedName>
        <fullName evidence="1">Uncharacterized protein</fullName>
    </submittedName>
</protein>
<dbReference type="PANTHER" id="PTHR32325:SF4">
    <property type="entry name" value="TRYPTOPHANASE"/>
    <property type="match status" value="1"/>
</dbReference>
<evidence type="ECO:0000313" key="1">
    <source>
        <dbReference type="EMBL" id="GAG89098.1"/>
    </source>
</evidence>
<dbReference type="InterPro" id="IPR015424">
    <property type="entry name" value="PyrdxlP-dep_Trfase"/>
</dbReference>
<dbReference type="AlphaFoldDB" id="X1BY29"/>
<sequence length="97" mass="11383">GFTIELLKHYGIRGCELGPFAFEWDKKTPEQRDNILNLVRFAIPRNVYDSSHIDYAVAAITELYKNRDYIPKVRISRGAELRLRHFQSGLQPDYKNQ</sequence>